<evidence type="ECO:0000256" key="1">
    <source>
        <dbReference type="ARBA" id="ARBA00004651"/>
    </source>
</evidence>
<dbReference type="InterPro" id="IPR010065">
    <property type="entry name" value="AA_ABC_transptr_permease_3TM"/>
</dbReference>
<dbReference type="InterPro" id="IPR035906">
    <property type="entry name" value="MetI-like_sf"/>
</dbReference>
<comment type="subcellular location">
    <subcellularLocation>
        <location evidence="1 9">Cell membrane</location>
        <topology evidence="1 9">Multi-pass membrane protein</topology>
    </subcellularLocation>
</comment>
<reference evidence="11 12" key="1">
    <citation type="submission" date="2021-01" db="EMBL/GenBank/DDBJ databases">
        <title>Genomic Encyclopedia of Type Strains, Phase IV (KMG-IV): sequencing the most valuable type-strain genomes for metagenomic binning, comparative biology and taxonomic classification.</title>
        <authorList>
            <person name="Goeker M."/>
        </authorList>
    </citation>
    <scope>NUCLEOTIDE SEQUENCE [LARGE SCALE GENOMIC DNA]</scope>
    <source>
        <strain evidence="11 12">DSM 27513</strain>
    </source>
</reference>
<evidence type="ECO:0000313" key="12">
    <source>
        <dbReference type="Proteomes" id="UP000809081"/>
    </source>
</evidence>
<organism evidence="11 12">
    <name type="scientific">Streptococcus saliviloxodontae</name>
    <dbReference type="NCBI Taxonomy" id="1349416"/>
    <lineage>
        <taxon>Bacteria</taxon>
        <taxon>Bacillati</taxon>
        <taxon>Bacillota</taxon>
        <taxon>Bacilli</taxon>
        <taxon>Lactobacillales</taxon>
        <taxon>Streptococcaceae</taxon>
        <taxon>Streptococcus</taxon>
    </lineage>
</organism>
<evidence type="ECO:0000256" key="7">
    <source>
        <dbReference type="ARBA" id="ARBA00022989"/>
    </source>
</evidence>
<dbReference type="PANTHER" id="PTHR30614">
    <property type="entry name" value="MEMBRANE COMPONENT OF AMINO ACID ABC TRANSPORTER"/>
    <property type="match status" value="1"/>
</dbReference>
<comment type="similarity">
    <text evidence="2">Belongs to the binding-protein-dependent transport system permease family. HisMQ subfamily.</text>
</comment>
<feature type="domain" description="ABC transmembrane type-1" evidence="10">
    <location>
        <begin position="32"/>
        <end position="223"/>
    </location>
</feature>
<dbReference type="Gene3D" id="1.10.3720.10">
    <property type="entry name" value="MetI-like"/>
    <property type="match status" value="1"/>
</dbReference>
<gene>
    <name evidence="11" type="ORF">JOC31_000498</name>
</gene>
<feature type="transmembrane region" description="Helical" evidence="9">
    <location>
        <begin position="70"/>
        <end position="92"/>
    </location>
</feature>
<evidence type="ECO:0000256" key="4">
    <source>
        <dbReference type="ARBA" id="ARBA00022475"/>
    </source>
</evidence>
<dbReference type="CDD" id="cd06261">
    <property type="entry name" value="TM_PBP2"/>
    <property type="match status" value="1"/>
</dbReference>
<dbReference type="PROSITE" id="PS50928">
    <property type="entry name" value="ABC_TM1"/>
    <property type="match status" value="1"/>
</dbReference>
<evidence type="ECO:0000259" key="10">
    <source>
        <dbReference type="PROSITE" id="PS50928"/>
    </source>
</evidence>
<feature type="transmembrane region" description="Helical" evidence="9">
    <location>
        <begin position="172"/>
        <end position="195"/>
    </location>
</feature>
<evidence type="ECO:0000256" key="6">
    <source>
        <dbReference type="ARBA" id="ARBA00022970"/>
    </source>
</evidence>
<dbReference type="NCBIfam" id="TIGR01726">
    <property type="entry name" value="HEQRo_perm_3TM"/>
    <property type="match status" value="1"/>
</dbReference>
<keyword evidence="3 9" id="KW-0813">Transport</keyword>
<dbReference type="EMBL" id="JAFBEI010000007">
    <property type="protein sequence ID" value="MBM7635697.1"/>
    <property type="molecule type" value="Genomic_DNA"/>
</dbReference>
<keyword evidence="8 9" id="KW-0472">Membrane</keyword>
<feature type="transmembrane region" description="Helical" evidence="9">
    <location>
        <begin position="98"/>
        <end position="117"/>
    </location>
</feature>
<dbReference type="InterPro" id="IPR000515">
    <property type="entry name" value="MetI-like"/>
</dbReference>
<dbReference type="InterPro" id="IPR043429">
    <property type="entry name" value="ArtM/GltK/GlnP/TcyL/YhdX-like"/>
</dbReference>
<evidence type="ECO:0000313" key="11">
    <source>
        <dbReference type="EMBL" id="MBM7635697.1"/>
    </source>
</evidence>
<evidence type="ECO:0000256" key="5">
    <source>
        <dbReference type="ARBA" id="ARBA00022692"/>
    </source>
</evidence>
<sequence length="236" mass="25893">MFVLATTETVSPYALSRWADFFANFGEFAKGFAYTLGMSIGALILSLILGVVFAAMASSKNKLLQIISRCYVELFQNTPLLVQFVFVFYGLAIISNGAIMISTFFTAVICVGFYHGAYIAEVIRSGIEAVPKGQTEAALSQGFTYSQTMSMIILPQAIRTILPPMTNQVVSLIKNTSTVAIISGADIMFTAKAWAYDTTNYIPAFFGAAVLYFIMCFPLASWARRQEEANKNAYKL</sequence>
<accession>A0ABS2PKA5</accession>
<keyword evidence="6" id="KW-0029">Amino-acid transport</keyword>
<keyword evidence="4" id="KW-1003">Cell membrane</keyword>
<dbReference type="RefSeq" id="WP_205016630.1">
    <property type="nucleotide sequence ID" value="NZ_JAFBEI010000007.1"/>
</dbReference>
<feature type="transmembrane region" description="Helical" evidence="9">
    <location>
        <begin position="201"/>
        <end position="222"/>
    </location>
</feature>
<dbReference type="PANTHER" id="PTHR30614:SF20">
    <property type="entry name" value="GLUTAMINE TRANSPORT SYSTEM PERMEASE PROTEIN GLNP"/>
    <property type="match status" value="1"/>
</dbReference>
<feature type="transmembrane region" description="Helical" evidence="9">
    <location>
        <begin position="32"/>
        <end position="58"/>
    </location>
</feature>
<evidence type="ECO:0000256" key="2">
    <source>
        <dbReference type="ARBA" id="ARBA00010072"/>
    </source>
</evidence>
<proteinExistence type="inferred from homology"/>
<evidence type="ECO:0000256" key="9">
    <source>
        <dbReference type="RuleBase" id="RU363032"/>
    </source>
</evidence>
<name>A0ABS2PKA5_9STRE</name>
<evidence type="ECO:0000256" key="3">
    <source>
        <dbReference type="ARBA" id="ARBA00022448"/>
    </source>
</evidence>
<dbReference type="SUPFAM" id="SSF161098">
    <property type="entry name" value="MetI-like"/>
    <property type="match status" value="1"/>
</dbReference>
<protein>
    <submittedName>
        <fullName evidence="11">Glutamine transport system permease protein</fullName>
    </submittedName>
</protein>
<dbReference type="Pfam" id="PF00528">
    <property type="entry name" value="BPD_transp_1"/>
    <property type="match status" value="1"/>
</dbReference>
<keyword evidence="7 9" id="KW-1133">Transmembrane helix</keyword>
<keyword evidence="5 9" id="KW-0812">Transmembrane</keyword>
<keyword evidence="12" id="KW-1185">Reference proteome</keyword>
<evidence type="ECO:0000256" key="8">
    <source>
        <dbReference type="ARBA" id="ARBA00023136"/>
    </source>
</evidence>
<dbReference type="Proteomes" id="UP000809081">
    <property type="component" value="Unassembled WGS sequence"/>
</dbReference>
<comment type="caution">
    <text evidence="11">The sequence shown here is derived from an EMBL/GenBank/DDBJ whole genome shotgun (WGS) entry which is preliminary data.</text>
</comment>